<organism evidence="2">
    <name type="scientific">Prunus dulcis</name>
    <name type="common">Almond</name>
    <name type="synonym">Amygdalus dulcis</name>
    <dbReference type="NCBI Taxonomy" id="3755"/>
    <lineage>
        <taxon>Eukaryota</taxon>
        <taxon>Viridiplantae</taxon>
        <taxon>Streptophyta</taxon>
        <taxon>Embryophyta</taxon>
        <taxon>Tracheophyta</taxon>
        <taxon>Spermatophyta</taxon>
        <taxon>Magnoliopsida</taxon>
        <taxon>eudicotyledons</taxon>
        <taxon>Gunneridae</taxon>
        <taxon>Pentapetalae</taxon>
        <taxon>rosids</taxon>
        <taxon>fabids</taxon>
        <taxon>Rosales</taxon>
        <taxon>Rosaceae</taxon>
        <taxon>Amygdaloideae</taxon>
        <taxon>Amygdaleae</taxon>
        <taxon>Prunus</taxon>
    </lineage>
</organism>
<dbReference type="GO" id="GO:0016787">
    <property type="term" value="F:hydrolase activity"/>
    <property type="evidence" value="ECO:0007669"/>
    <property type="project" value="UniProtKB-KW"/>
</dbReference>
<feature type="compositionally biased region" description="Basic residues" evidence="1">
    <location>
        <begin position="80"/>
        <end position="89"/>
    </location>
</feature>
<proteinExistence type="predicted"/>
<name>A0A5H2XWH7_PRUDU</name>
<evidence type="ECO:0000313" key="2">
    <source>
        <dbReference type="EMBL" id="BBN68321.1"/>
    </source>
</evidence>
<feature type="compositionally biased region" description="Polar residues" evidence="1">
    <location>
        <begin position="103"/>
        <end position="112"/>
    </location>
</feature>
<sequence length="147" mass="16555">MSDFCRKLAESPLYFDQSQNFTCKQSQIFPPNCQKRINQNLPDSNFPINSISEQFSKVHGFSEKFLQLYLTLKRGGLGRHAVHPSRKLAKSGDYDQPVPPADSSVTPSQLESLWQDAGDRSQPDPQSWQVSGTQSQPSRNPGRSRDT</sequence>
<keyword evidence="2" id="KW-0378">Hydrolase</keyword>
<feature type="non-terminal residue" evidence="2">
    <location>
        <position position="147"/>
    </location>
</feature>
<feature type="region of interest" description="Disordered" evidence="1">
    <location>
        <begin position="80"/>
        <end position="147"/>
    </location>
</feature>
<reference evidence="2" key="1">
    <citation type="journal article" date="2019" name="Science">
        <title>Mutation of a bHLH transcription factor allowed almond domestication.</title>
        <authorList>
            <person name="Sanchez-Perez R."/>
            <person name="Pavan S."/>
            <person name="Mazzeo R."/>
            <person name="Moldovan C."/>
            <person name="Aiese Cigliano R."/>
            <person name="Del Cueto J."/>
            <person name="Ricciardi F."/>
            <person name="Lotti C."/>
            <person name="Ricciardi L."/>
            <person name="Dicenta F."/>
            <person name="Lopez-Marques R.L."/>
            <person name="Lindberg Moller B."/>
        </authorList>
    </citation>
    <scope>NUCLEOTIDE SEQUENCE</scope>
</reference>
<evidence type="ECO:0000256" key="1">
    <source>
        <dbReference type="SAM" id="MobiDB-lite"/>
    </source>
</evidence>
<accession>A0A5H2XWH7</accession>
<feature type="compositionally biased region" description="Polar residues" evidence="1">
    <location>
        <begin position="123"/>
        <end position="141"/>
    </location>
</feature>
<gene>
    <name evidence="2" type="ORF">Prudu_375S000500</name>
</gene>
<protein>
    <submittedName>
        <fullName evidence="2">N-terminal nucleophile aminohydrolases superfamily protein</fullName>
    </submittedName>
</protein>
<dbReference type="EMBL" id="AP020712">
    <property type="protein sequence ID" value="BBN68321.1"/>
    <property type="molecule type" value="Genomic_DNA"/>
</dbReference>
<dbReference type="AlphaFoldDB" id="A0A5H2XWH7"/>